<evidence type="ECO:0000256" key="3">
    <source>
        <dbReference type="ARBA" id="ARBA00023159"/>
    </source>
</evidence>
<keyword evidence="1" id="KW-0805">Transcription regulation</keyword>
<dbReference type="InterPro" id="IPR011598">
    <property type="entry name" value="bHLH_dom"/>
</dbReference>
<feature type="compositionally biased region" description="Acidic residues" evidence="6">
    <location>
        <begin position="170"/>
        <end position="180"/>
    </location>
</feature>
<reference evidence="8 9" key="1">
    <citation type="journal article" date="2024" name="bioRxiv">
        <title>Comparative genomics of Cryptococcus and Kwoniella reveals pathogenesis evolution and contrasting karyotype dynamics via intercentromeric recombination or chromosome fusion.</title>
        <authorList>
            <person name="Coelho M.A."/>
            <person name="David-Palma M."/>
            <person name="Shea T."/>
            <person name="Bowers K."/>
            <person name="McGinley-Smith S."/>
            <person name="Mohammad A.W."/>
            <person name="Gnirke A."/>
            <person name="Yurkov A.M."/>
            <person name="Nowrousian M."/>
            <person name="Sun S."/>
            <person name="Cuomo C.A."/>
            <person name="Heitman J."/>
        </authorList>
    </citation>
    <scope>NUCLEOTIDE SEQUENCE [LARGE SCALE GENOMIC DNA]</scope>
    <source>
        <strain evidence="8 9">CBS 13917</strain>
    </source>
</reference>
<dbReference type="RefSeq" id="XP_066804327.1">
    <property type="nucleotide sequence ID" value="XM_066945638.1"/>
</dbReference>
<dbReference type="InterPro" id="IPR036638">
    <property type="entry name" value="HLH_DNA-bd_sf"/>
</dbReference>
<keyword evidence="3" id="KW-0010">Activator</keyword>
<sequence length="443" mass="47492">MANFSPVSGSPTSVITPSEPTTAPASGPVVPRANPKTKAASKPRKRVNTAEKRSQHNAIERARRETLNAKFLSLARLLPSLASSRRPSKSAIVNGSIAHLNFQRNQRILAAKLLKQACAERDELLNEVNEWRKVSGYAPKEAQSSWIEEMEEIADVEKEIFGSFASMGGEGDDNDDEDMTNESLEPSNNGFVGNGLITPRSSTDLDASIAVQNIYNNAQSLDEQSTAPVAAAINGIDWSAEFAFGLNNGSQVSTAPTRTNSMTFGSASSSPVNHGPSNVLTPATSTIDALYTHTPSPASSHSMSGSVDVMSESAQSQSQVTPLQFTHQQFAYLQQMQQAQLQRQSQQQQPFNPIAGNTFNAMFSQPQQQPSMNSMVQTDAFTQQLVASMFPQQNKYPILGNGGGQTPASIADIEKAIRAGVGLGLELVNGSWAQSQNSAVEGF</sequence>
<dbReference type="AlphaFoldDB" id="A0AAW0Z1P7"/>
<keyword evidence="5" id="KW-0539">Nucleus</keyword>
<dbReference type="Pfam" id="PF00010">
    <property type="entry name" value="HLH"/>
    <property type="match status" value="1"/>
</dbReference>
<dbReference type="GO" id="GO:0045944">
    <property type="term" value="P:positive regulation of transcription by RNA polymerase II"/>
    <property type="evidence" value="ECO:0007669"/>
    <property type="project" value="TreeGrafter"/>
</dbReference>
<feature type="domain" description="BHLH" evidence="7">
    <location>
        <begin position="51"/>
        <end position="103"/>
    </location>
</feature>
<evidence type="ECO:0000256" key="5">
    <source>
        <dbReference type="ARBA" id="ARBA00023242"/>
    </source>
</evidence>
<keyword evidence="4" id="KW-0804">Transcription</keyword>
<dbReference type="CDD" id="cd00083">
    <property type="entry name" value="bHLH_SF"/>
    <property type="match status" value="1"/>
</dbReference>
<dbReference type="GeneID" id="92179783"/>
<evidence type="ECO:0000313" key="8">
    <source>
        <dbReference type="EMBL" id="KAK8861702.1"/>
    </source>
</evidence>
<feature type="compositionally biased region" description="Polar residues" evidence="6">
    <location>
        <begin position="1"/>
        <end position="24"/>
    </location>
</feature>
<proteinExistence type="predicted"/>
<feature type="region of interest" description="Disordered" evidence="6">
    <location>
        <begin position="1"/>
        <end position="61"/>
    </location>
</feature>
<dbReference type="PANTHER" id="PTHR10328:SF3">
    <property type="entry name" value="PROTEIN MAX"/>
    <property type="match status" value="1"/>
</dbReference>
<name>A0AAW0Z1P7_9TREE</name>
<gene>
    <name evidence="8" type="ORF">IAR55_002525</name>
</gene>
<organism evidence="8 9">
    <name type="scientific">Kwoniella newhampshirensis</name>
    <dbReference type="NCBI Taxonomy" id="1651941"/>
    <lineage>
        <taxon>Eukaryota</taxon>
        <taxon>Fungi</taxon>
        <taxon>Dikarya</taxon>
        <taxon>Basidiomycota</taxon>
        <taxon>Agaricomycotina</taxon>
        <taxon>Tremellomycetes</taxon>
        <taxon>Tremellales</taxon>
        <taxon>Cryptococcaceae</taxon>
        <taxon>Kwoniella</taxon>
    </lineage>
</organism>
<protein>
    <recommendedName>
        <fullName evidence="7">BHLH domain-containing protein</fullName>
    </recommendedName>
</protein>
<dbReference type="PANTHER" id="PTHR10328">
    <property type="entry name" value="PROTEIN MAX MYC-ASSOCIATED FACTOR X"/>
    <property type="match status" value="1"/>
</dbReference>
<feature type="compositionally biased region" description="Basic and acidic residues" evidence="6">
    <location>
        <begin position="48"/>
        <end position="61"/>
    </location>
</feature>
<dbReference type="PROSITE" id="PS50888">
    <property type="entry name" value="BHLH"/>
    <property type="match status" value="1"/>
</dbReference>
<dbReference type="Proteomes" id="UP001388673">
    <property type="component" value="Unassembled WGS sequence"/>
</dbReference>
<dbReference type="Gene3D" id="4.10.280.10">
    <property type="entry name" value="Helix-loop-helix DNA-binding domain"/>
    <property type="match status" value="1"/>
</dbReference>
<dbReference type="SMART" id="SM00353">
    <property type="entry name" value="HLH"/>
    <property type="match status" value="1"/>
</dbReference>
<evidence type="ECO:0000256" key="2">
    <source>
        <dbReference type="ARBA" id="ARBA00023125"/>
    </source>
</evidence>
<evidence type="ECO:0000256" key="4">
    <source>
        <dbReference type="ARBA" id="ARBA00023163"/>
    </source>
</evidence>
<evidence type="ECO:0000256" key="6">
    <source>
        <dbReference type="SAM" id="MobiDB-lite"/>
    </source>
</evidence>
<evidence type="ECO:0000313" key="9">
    <source>
        <dbReference type="Proteomes" id="UP001388673"/>
    </source>
</evidence>
<dbReference type="GO" id="GO:0090575">
    <property type="term" value="C:RNA polymerase II transcription regulator complex"/>
    <property type="evidence" value="ECO:0007669"/>
    <property type="project" value="TreeGrafter"/>
</dbReference>
<keyword evidence="9" id="KW-1185">Reference proteome</keyword>
<accession>A0AAW0Z1P7</accession>
<dbReference type="GO" id="GO:0046983">
    <property type="term" value="F:protein dimerization activity"/>
    <property type="evidence" value="ECO:0007669"/>
    <property type="project" value="InterPro"/>
</dbReference>
<dbReference type="SUPFAM" id="SSF47459">
    <property type="entry name" value="HLH, helix-loop-helix DNA-binding domain"/>
    <property type="match status" value="1"/>
</dbReference>
<dbReference type="GO" id="GO:0003700">
    <property type="term" value="F:DNA-binding transcription factor activity"/>
    <property type="evidence" value="ECO:0007669"/>
    <property type="project" value="TreeGrafter"/>
</dbReference>
<feature type="region of interest" description="Disordered" evidence="6">
    <location>
        <begin position="169"/>
        <end position="193"/>
    </location>
</feature>
<comment type="caution">
    <text evidence="8">The sequence shown here is derived from an EMBL/GenBank/DDBJ whole genome shotgun (WGS) entry which is preliminary data.</text>
</comment>
<evidence type="ECO:0000256" key="1">
    <source>
        <dbReference type="ARBA" id="ARBA00023015"/>
    </source>
</evidence>
<evidence type="ECO:0000259" key="7">
    <source>
        <dbReference type="PROSITE" id="PS50888"/>
    </source>
</evidence>
<dbReference type="GO" id="GO:0003677">
    <property type="term" value="F:DNA binding"/>
    <property type="evidence" value="ECO:0007669"/>
    <property type="project" value="UniProtKB-KW"/>
</dbReference>
<dbReference type="EMBL" id="JBCAWK010000004">
    <property type="protein sequence ID" value="KAK8861702.1"/>
    <property type="molecule type" value="Genomic_DNA"/>
</dbReference>
<keyword evidence="2" id="KW-0238">DNA-binding</keyword>
<dbReference type="KEGG" id="kne:92179783"/>